<name>A0A378BZ33_KLEPN</name>
<evidence type="ECO:0000259" key="3">
    <source>
        <dbReference type="Pfam" id="PF00464"/>
    </source>
</evidence>
<dbReference type="Proteomes" id="UP000254387">
    <property type="component" value="Unassembled WGS sequence"/>
</dbReference>
<reference evidence="4 5" key="1">
    <citation type="submission" date="2018-06" db="EMBL/GenBank/DDBJ databases">
        <authorList>
            <consortium name="Pathogen Informatics"/>
            <person name="Doyle S."/>
        </authorList>
    </citation>
    <scope>NUCLEOTIDE SEQUENCE [LARGE SCALE GENOMIC DNA]</scope>
    <source>
        <strain evidence="4 5">NCTC5053</strain>
    </source>
</reference>
<organism evidence="4 5">
    <name type="scientific">Klebsiella pneumoniae</name>
    <dbReference type="NCBI Taxonomy" id="573"/>
    <lineage>
        <taxon>Bacteria</taxon>
        <taxon>Pseudomonadati</taxon>
        <taxon>Pseudomonadota</taxon>
        <taxon>Gammaproteobacteria</taxon>
        <taxon>Enterobacterales</taxon>
        <taxon>Enterobacteriaceae</taxon>
        <taxon>Klebsiella/Raoultella group</taxon>
        <taxon>Klebsiella</taxon>
        <taxon>Klebsiella pneumoniae complex</taxon>
    </lineage>
</organism>
<keyword evidence="4" id="KW-0808">Transferase</keyword>
<protein>
    <submittedName>
        <fullName evidence="4">Glycine hydroxymethyltransferase</fullName>
        <ecNumber evidence="4">2.1.2.1</ecNumber>
    </submittedName>
</protein>
<dbReference type="GO" id="GO:0008168">
    <property type="term" value="F:methyltransferase activity"/>
    <property type="evidence" value="ECO:0007669"/>
    <property type="project" value="UniProtKB-KW"/>
</dbReference>
<dbReference type="InterPro" id="IPR015424">
    <property type="entry name" value="PyrdxlP-dep_Trfase"/>
</dbReference>
<dbReference type="PANTHER" id="PTHR11680:SF50">
    <property type="entry name" value="SERINE HYDROXYMETHYLTRANSFERASE"/>
    <property type="match status" value="1"/>
</dbReference>
<evidence type="ECO:0000313" key="5">
    <source>
        <dbReference type="Proteomes" id="UP000254387"/>
    </source>
</evidence>
<dbReference type="Gene3D" id="3.90.1150.10">
    <property type="entry name" value="Aspartate Aminotransferase, domain 1"/>
    <property type="match status" value="1"/>
</dbReference>
<dbReference type="EMBL" id="UGMN01000004">
    <property type="protein sequence ID" value="STV56174.1"/>
    <property type="molecule type" value="Genomic_DNA"/>
</dbReference>
<dbReference type="SUPFAM" id="SSF53383">
    <property type="entry name" value="PLP-dependent transferases"/>
    <property type="match status" value="1"/>
</dbReference>
<dbReference type="Gene3D" id="3.40.640.10">
    <property type="entry name" value="Type I PLP-dependent aspartate aminotransferase-like (Major domain)"/>
    <property type="match status" value="1"/>
</dbReference>
<keyword evidence="4" id="KW-0489">Methyltransferase</keyword>
<sequence length="70" mass="7345">MFPSAQGGPLMHVIAAKAVALKEAMEPEFKVYQQQVAKNAKAMVEVFLNRGYKVVSGGTEKPPVPAGSGG</sequence>
<dbReference type="GO" id="GO:0019264">
    <property type="term" value="P:glycine biosynthetic process from serine"/>
    <property type="evidence" value="ECO:0007669"/>
    <property type="project" value="TreeGrafter"/>
</dbReference>
<proteinExistence type="predicted"/>
<dbReference type="InterPro" id="IPR049943">
    <property type="entry name" value="Ser_HO-MeTrfase-like"/>
</dbReference>
<dbReference type="GO" id="GO:0030170">
    <property type="term" value="F:pyridoxal phosphate binding"/>
    <property type="evidence" value="ECO:0007669"/>
    <property type="project" value="TreeGrafter"/>
</dbReference>
<dbReference type="AlphaFoldDB" id="A0A378BZ33"/>
<dbReference type="InterPro" id="IPR015422">
    <property type="entry name" value="PyrdxlP-dep_Trfase_small"/>
</dbReference>
<accession>A0A378BZ33</accession>
<dbReference type="GO" id="GO:0004372">
    <property type="term" value="F:glycine hydroxymethyltransferase activity"/>
    <property type="evidence" value="ECO:0007669"/>
    <property type="project" value="UniProtKB-EC"/>
</dbReference>
<dbReference type="GO" id="GO:0046653">
    <property type="term" value="P:tetrahydrofolate metabolic process"/>
    <property type="evidence" value="ECO:0007669"/>
    <property type="project" value="TreeGrafter"/>
</dbReference>
<dbReference type="InterPro" id="IPR015421">
    <property type="entry name" value="PyrdxlP-dep_Trfase_major"/>
</dbReference>
<dbReference type="Pfam" id="PF00464">
    <property type="entry name" value="SHMT"/>
    <property type="match status" value="1"/>
</dbReference>
<dbReference type="GO" id="GO:0032259">
    <property type="term" value="P:methylation"/>
    <property type="evidence" value="ECO:0007669"/>
    <property type="project" value="UniProtKB-KW"/>
</dbReference>
<evidence type="ECO:0000256" key="1">
    <source>
        <dbReference type="ARBA" id="ARBA00001933"/>
    </source>
</evidence>
<feature type="domain" description="Serine hydroxymethyltransferase-like" evidence="3">
    <location>
        <begin position="1"/>
        <end position="60"/>
    </location>
</feature>
<keyword evidence="2" id="KW-0663">Pyridoxal phosphate</keyword>
<dbReference type="InterPro" id="IPR039429">
    <property type="entry name" value="SHMT-like_dom"/>
</dbReference>
<dbReference type="PANTHER" id="PTHR11680">
    <property type="entry name" value="SERINE HYDROXYMETHYLTRANSFERASE"/>
    <property type="match status" value="1"/>
</dbReference>
<evidence type="ECO:0000313" key="4">
    <source>
        <dbReference type="EMBL" id="STV56174.1"/>
    </source>
</evidence>
<dbReference type="GO" id="GO:0005829">
    <property type="term" value="C:cytosol"/>
    <property type="evidence" value="ECO:0007669"/>
    <property type="project" value="TreeGrafter"/>
</dbReference>
<dbReference type="EC" id="2.1.2.1" evidence="4"/>
<gene>
    <name evidence="4" type="primary">glyA_2</name>
    <name evidence="4" type="ORF">NCTC5053_05859</name>
</gene>
<evidence type="ECO:0000256" key="2">
    <source>
        <dbReference type="ARBA" id="ARBA00022898"/>
    </source>
</evidence>
<comment type="cofactor">
    <cofactor evidence="1">
        <name>pyridoxal 5'-phosphate</name>
        <dbReference type="ChEBI" id="CHEBI:597326"/>
    </cofactor>
</comment>